<evidence type="ECO:0000313" key="1">
    <source>
        <dbReference type="EMBL" id="PQP03488.1"/>
    </source>
</evidence>
<proteinExistence type="predicted"/>
<dbReference type="NCBIfam" id="TIGR02608">
    <property type="entry name" value="delta_60_rpt"/>
    <property type="match status" value="4"/>
</dbReference>
<dbReference type="AlphaFoldDB" id="A0A2S8HM40"/>
<dbReference type="Pfam" id="PF17164">
    <property type="entry name" value="DUF5122"/>
    <property type="match status" value="1"/>
</dbReference>
<protein>
    <recommendedName>
        <fullName evidence="3">Delta-60 repeat domain-containing protein</fullName>
    </recommendedName>
</protein>
<dbReference type="EMBL" id="PUIN01000007">
    <property type="protein sequence ID" value="PQP03488.1"/>
    <property type="molecule type" value="Genomic_DNA"/>
</dbReference>
<dbReference type="InterPro" id="IPR011044">
    <property type="entry name" value="Quino_amine_DH_bsu"/>
</dbReference>
<dbReference type="Gene3D" id="2.80.10.50">
    <property type="match status" value="1"/>
</dbReference>
<dbReference type="Proteomes" id="UP000239687">
    <property type="component" value="Unassembled WGS sequence"/>
</dbReference>
<organism evidence="1 2">
    <name type="scientific">Pseudomonas frederiksbergensis</name>
    <dbReference type="NCBI Taxonomy" id="104087"/>
    <lineage>
        <taxon>Bacteria</taxon>
        <taxon>Pseudomonadati</taxon>
        <taxon>Pseudomonadota</taxon>
        <taxon>Gammaproteobacteria</taxon>
        <taxon>Pseudomonadales</taxon>
        <taxon>Pseudomonadaceae</taxon>
        <taxon>Pseudomonas</taxon>
    </lineage>
</organism>
<dbReference type="InterPro" id="IPR013431">
    <property type="entry name" value="Delta_60_rpt"/>
</dbReference>
<sequence length="386" mass="41719">MLNEKGDIDTTFAFEGVADLPLDGSDWFFPQAIYPLDNGWIITGEVTKGTDDDPDLAVVKLKSSGQFDETFGVRGKAIFRIVDFIGSEAAEGVKFISRQDYEKRTGDNAMAKNASGGAHSQLQSDKIILVSTVFFKFNDLRVLVLCLGPDGSLDRSFNGTGFRFVDVPNYVGRATYVNGVKVQPDLKILICGSVASEPPGEYFDAYVMRCNPNGTDDISFGDAKTGAVIISKSGEWLSVNSMTLKPDGGVIAVGSSGANSALIVVFNQSGSFNKVFNQGQPLFSHFLRNLSWHKCVLQQDGKIITNGIANSMEFPAKAATVIARFDAGGNLDLNYAKKGWVSIEEALAHTILEDVALTQSNKVVVATYAFEIGQSISGRVTRFLNQ</sequence>
<reference evidence="1 2" key="1">
    <citation type="submission" date="2018-02" db="EMBL/GenBank/DDBJ databases">
        <title>Draft genome sequencing of Pseudomonas frederiksbergensis 11-D3.</title>
        <authorList>
            <person name="Zheng B.-X."/>
        </authorList>
    </citation>
    <scope>NUCLEOTIDE SEQUENCE [LARGE SCALE GENOMIC DNA]</scope>
    <source>
        <strain evidence="1 2">11-D3</strain>
    </source>
</reference>
<dbReference type="SUPFAM" id="SSF50969">
    <property type="entry name" value="YVTN repeat-like/Quinoprotein amine dehydrogenase"/>
    <property type="match status" value="1"/>
</dbReference>
<gene>
    <name evidence="1" type="ORF">C5612_13165</name>
</gene>
<accession>A0A2S8HM40</accession>
<evidence type="ECO:0008006" key="3">
    <source>
        <dbReference type="Google" id="ProtNLM"/>
    </source>
</evidence>
<comment type="caution">
    <text evidence="1">The sequence shown here is derived from an EMBL/GenBank/DDBJ whole genome shotgun (WGS) entry which is preliminary data.</text>
</comment>
<evidence type="ECO:0000313" key="2">
    <source>
        <dbReference type="Proteomes" id="UP000239687"/>
    </source>
</evidence>
<name>A0A2S8HM40_9PSED</name>